<keyword evidence="3 7" id="KW-0547">Nucleotide-binding</keyword>
<dbReference type="GO" id="GO:0005524">
    <property type="term" value="F:ATP binding"/>
    <property type="evidence" value="ECO:0007669"/>
    <property type="project" value="UniProtKB-KW"/>
</dbReference>
<comment type="similarity">
    <text evidence="1">Belongs to the class-I aminoacyl-tRNA synthetase family. MetG type 1 subfamily.</text>
</comment>
<evidence type="ECO:0000256" key="1">
    <source>
        <dbReference type="ARBA" id="ARBA00008258"/>
    </source>
</evidence>
<dbReference type="GO" id="GO:0005829">
    <property type="term" value="C:cytosol"/>
    <property type="evidence" value="ECO:0007669"/>
    <property type="project" value="TreeGrafter"/>
</dbReference>
<evidence type="ECO:0000313" key="10">
    <source>
        <dbReference type="Proteomes" id="UP000236311"/>
    </source>
</evidence>
<dbReference type="InterPro" id="IPR014729">
    <property type="entry name" value="Rossmann-like_a/b/a_fold"/>
</dbReference>
<dbReference type="InterPro" id="IPR023458">
    <property type="entry name" value="Met-tRNA_ligase_1"/>
</dbReference>
<dbReference type="InterPro" id="IPR015413">
    <property type="entry name" value="Methionyl/Leucyl_tRNA_Synth"/>
</dbReference>
<name>A0A2K4ZD05_9FIRM</name>
<evidence type="ECO:0000256" key="6">
    <source>
        <dbReference type="ARBA" id="ARBA00023146"/>
    </source>
</evidence>
<evidence type="ECO:0000256" key="5">
    <source>
        <dbReference type="ARBA" id="ARBA00022917"/>
    </source>
</evidence>
<accession>A0A2K4ZD05</accession>
<dbReference type="EMBL" id="OFSM01000004">
    <property type="protein sequence ID" value="SOY28347.1"/>
    <property type="molecule type" value="Genomic_DNA"/>
</dbReference>
<feature type="domain" description="Methionyl/Leucyl tRNA synthetase" evidence="8">
    <location>
        <begin position="422"/>
        <end position="592"/>
    </location>
</feature>
<dbReference type="EC" id="6.1.1.10" evidence="9"/>
<protein>
    <submittedName>
        <fullName evidence="9">Methionine--tRNA ligase</fullName>
        <ecNumber evidence="9">6.1.1.10</ecNumber>
    </submittedName>
</protein>
<dbReference type="InterPro" id="IPR009080">
    <property type="entry name" value="tRNAsynth_Ia_anticodon-bd"/>
</dbReference>
<evidence type="ECO:0000259" key="8">
    <source>
        <dbReference type="Pfam" id="PF09334"/>
    </source>
</evidence>
<keyword evidence="6 7" id="KW-0030">Aminoacyl-tRNA synthetase</keyword>
<dbReference type="Gene3D" id="1.10.730.10">
    <property type="entry name" value="Isoleucyl-tRNA Synthetase, Domain 1"/>
    <property type="match status" value="1"/>
</dbReference>
<feature type="domain" description="Methionyl/Leucyl tRNA synthetase" evidence="8">
    <location>
        <begin position="126"/>
        <end position="359"/>
    </location>
</feature>
<dbReference type="GO" id="GO:0004825">
    <property type="term" value="F:methionine-tRNA ligase activity"/>
    <property type="evidence" value="ECO:0007669"/>
    <property type="project" value="UniProtKB-EC"/>
</dbReference>
<dbReference type="Gene3D" id="3.40.50.620">
    <property type="entry name" value="HUPs"/>
    <property type="match status" value="2"/>
</dbReference>
<proteinExistence type="inferred from homology"/>
<dbReference type="Pfam" id="PF09334">
    <property type="entry name" value="tRNA-synt_1g"/>
    <property type="match status" value="2"/>
</dbReference>
<sequence>MSKLTTGFLGCVHDKCLILVNLNRTVESSKRVFGRFLYAQAMQGKYAVQAAQGPRGEQGRRPFPYSLYRFICSEIRKGDMLCRNSQSFPGKVGSRQSKTKNGKEQNNMICKKLTSKERPTFPRRAVITAGMPYGNKNLHFGHVGGMFIHADIFARFLRDRIGKDNVIFLSGTDCYGSPIMESYRRLQEAGYEGTLEDYVRGNHEDQKKTLENYGISLDFFGASALGEAGSIHRQVSAEVFRTLYKNGYIRKMTMPQFYDEEKKVFLNGRQVTGKCPIPGCTSEKAYADECSAGHQFLPSELIGPVSSLSGKKPVLKDVENWYFDLEYCIDTVKKYNDFLRKNTNTRKYQLETVEEFLKKPFLYVPRKYIVDLAELAAKLPPHKLTDEEKKPSVVFAFENLDDRDQAKNVLDAEGIHYTSGKTLVPFRLSGNVEWGVPFPECEGLKDLTFWVWPESLWAPISFTLACLKAQGKEADLSRWWYDEEAKVYQFIGEDNIYFYAIAQTGLFTGLQVPKGEVPDMETVHLSHIIANRHLLYMDTKASSSSECKPPMADELLDYYTKDQLRMHFMSLGLSSKSAGFKPQVFMNEEEKNGVDMVLKDGNLITNVFNRLIRTCFYGIQNNCEGRIPRGDVSEQIRLMTEKAVLDYERYMYNHEFHRISYVLDDFIRGVNRHWVNNVKIADATNDGEFRKQLIIDCLYACKVMAILIHPIAPEGCEMFREYLNLGEELWDWNAILEPVSFYIADLENHQLKYLEPRVDFFKKHDSQLMEL</sequence>
<evidence type="ECO:0000313" key="9">
    <source>
        <dbReference type="EMBL" id="SOY28347.1"/>
    </source>
</evidence>
<gene>
    <name evidence="9" type="primary">metG_2</name>
    <name evidence="9" type="ORF">AMURIS_01054</name>
</gene>
<evidence type="ECO:0000256" key="7">
    <source>
        <dbReference type="RuleBase" id="RU363039"/>
    </source>
</evidence>
<dbReference type="Proteomes" id="UP000236311">
    <property type="component" value="Unassembled WGS sequence"/>
</dbReference>
<keyword evidence="4 7" id="KW-0067">ATP-binding</keyword>
<dbReference type="SUPFAM" id="SSF52374">
    <property type="entry name" value="Nucleotidylyl transferase"/>
    <property type="match status" value="1"/>
</dbReference>
<evidence type="ECO:0000256" key="2">
    <source>
        <dbReference type="ARBA" id="ARBA00022598"/>
    </source>
</evidence>
<dbReference type="SUPFAM" id="SSF47323">
    <property type="entry name" value="Anticodon-binding domain of a subclass of class I aminoacyl-tRNA synthetases"/>
    <property type="match status" value="1"/>
</dbReference>
<evidence type="ECO:0000256" key="3">
    <source>
        <dbReference type="ARBA" id="ARBA00022741"/>
    </source>
</evidence>
<keyword evidence="2 7" id="KW-0436">Ligase</keyword>
<organism evidence="9 10">
    <name type="scientific">Acetatifactor muris</name>
    <dbReference type="NCBI Taxonomy" id="879566"/>
    <lineage>
        <taxon>Bacteria</taxon>
        <taxon>Bacillati</taxon>
        <taxon>Bacillota</taxon>
        <taxon>Clostridia</taxon>
        <taxon>Lachnospirales</taxon>
        <taxon>Lachnospiraceae</taxon>
        <taxon>Acetatifactor</taxon>
    </lineage>
</organism>
<keyword evidence="10" id="KW-1185">Reference proteome</keyword>
<evidence type="ECO:0000256" key="4">
    <source>
        <dbReference type="ARBA" id="ARBA00022840"/>
    </source>
</evidence>
<dbReference type="AlphaFoldDB" id="A0A2K4ZD05"/>
<dbReference type="GO" id="GO:0006431">
    <property type="term" value="P:methionyl-tRNA aminoacylation"/>
    <property type="evidence" value="ECO:0007669"/>
    <property type="project" value="TreeGrafter"/>
</dbReference>
<dbReference type="PANTHER" id="PTHR45765">
    <property type="entry name" value="METHIONINE--TRNA LIGASE"/>
    <property type="match status" value="1"/>
</dbReference>
<dbReference type="PANTHER" id="PTHR45765:SF1">
    <property type="entry name" value="METHIONINE--TRNA LIGASE, CYTOPLASMIC"/>
    <property type="match status" value="1"/>
</dbReference>
<keyword evidence="5 7" id="KW-0648">Protein biosynthesis</keyword>
<reference evidence="9 10" key="1">
    <citation type="submission" date="2018-01" db="EMBL/GenBank/DDBJ databases">
        <authorList>
            <person name="Gaut B.S."/>
            <person name="Morton B.R."/>
            <person name="Clegg M.T."/>
            <person name="Duvall M.R."/>
        </authorList>
    </citation>
    <scope>NUCLEOTIDE SEQUENCE [LARGE SCALE GENOMIC DNA]</scope>
    <source>
        <strain evidence="9">GP69</strain>
    </source>
</reference>